<comment type="similarity">
    <text evidence="1 3">Belongs to the iron/ascorbate-dependent oxidoreductase family.</text>
</comment>
<comment type="caution">
    <text evidence="5">The sequence shown here is derived from an EMBL/GenBank/DDBJ whole genome shotgun (WGS) entry which is preliminary data.</text>
</comment>
<dbReference type="Pfam" id="PF14226">
    <property type="entry name" value="DIOX_N"/>
    <property type="match status" value="1"/>
</dbReference>
<keyword evidence="2" id="KW-0223">Dioxygenase</keyword>
<protein>
    <submittedName>
        <fullName evidence="5">Oxoglutarate/iron-dependent oxygenase</fullName>
    </submittedName>
</protein>
<sequence length="396" mass="44437">MSVKQTDLQVKTPWRKLEASNYTLPASYIKLEQLLTPFAKGSSPPHTARRIVNRLLFLSISKSQIALIKMGSSTPEAIPTIDISDFISPTSSETQKQAVVDNVRHACTTYGFFQAVGHGLGVEEQRDILDCTRRFFALPEEDRMEVCVSKSMGKSLRGYEPPLIQTHHKGLMPDIKETFMVGAEIPADHPDAGSFSTGPNLWPSKLPEDQFRKPVMEYQAKMVNLAKVFLRILGRGLPKEWGHPPSVLEKLADNPSIPMRMLHYAPQQVLHDTQFGVADHTDFGCITILLQETGSKGLEVWYPPTESWIPVPPKEGAYVINMSDMMQKWTGGYYRSARHRVVTNSRHHRYSVAFFLNGNLKLRAKALDGSGSEVVIGEHIRQRLIDTLGKTGEMLK</sequence>
<dbReference type="GO" id="GO:0046872">
    <property type="term" value="F:metal ion binding"/>
    <property type="evidence" value="ECO:0007669"/>
    <property type="project" value="UniProtKB-KW"/>
</dbReference>
<evidence type="ECO:0000256" key="2">
    <source>
        <dbReference type="ARBA" id="ARBA00022964"/>
    </source>
</evidence>
<keyword evidence="3" id="KW-0408">Iron</keyword>
<keyword evidence="3" id="KW-0560">Oxidoreductase</keyword>
<dbReference type="STRING" id="1081103.A0A0B2WYU6"/>
<dbReference type="HOGENOM" id="CLU_010119_6_3_1"/>
<evidence type="ECO:0000313" key="5">
    <source>
        <dbReference type="EMBL" id="KHN98030.1"/>
    </source>
</evidence>
<reference evidence="5 6" key="1">
    <citation type="journal article" date="2014" name="Proc. Natl. Acad. Sci. U.S.A.">
        <title>Trajectory and genomic determinants of fungal-pathogen speciation and host adaptation.</title>
        <authorList>
            <person name="Hu X."/>
            <person name="Xiao G."/>
            <person name="Zheng P."/>
            <person name="Shang Y."/>
            <person name="Su Y."/>
            <person name="Zhang X."/>
            <person name="Liu X."/>
            <person name="Zhan S."/>
            <person name="St Leger R.J."/>
            <person name="Wang C."/>
        </authorList>
    </citation>
    <scope>NUCLEOTIDE SEQUENCE [LARGE SCALE GENOMIC DNA]</scope>
    <source>
        <strain evidence="5 6">ARSEF 1941</strain>
    </source>
</reference>
<dbReference type="InterPro" id="IPR026992">
    <property type="entry name" value="DIOX_N"/>
</dbReference>
<dbReference type="PROSITE" id="PS51471">
    <property type="entry name" value="FE2OG_OXY"/>
    <property type="match status" value="1"/>
</dbReference>
<gene>
    <name evidence="5" type="ORF">MAM_04419</name>
</gene>
<keyword evidence="6" id="KW-1185">Reference proteome</keyword>
<dbReference type="Gene3D" id="2.60.120.330">
    <property type="entry name" value="B-lactam Antibiotic, Isopenicillin N Synthase, Chain"/>
    <property type="match status" value="1"/>
</dbReference>
<dbReference type="GO" id="GO:0051213">
    <property type="term" value="F:dioxygenase activity"/>
    <property type="evidence" value="ECO:0007669"/>
    <property type="project" value="UniProtKB-KW"/>
</dbReference>
<dbReference type="InterPro" id="IPR005123">
    <property type="entry name" value="Oxoglu/Fe-dep_dioxygenase_dom"/>
</dbReference>
<dbReference type="AlphaFoldDB" id="A0A0B2WYU6"/>
<feature type="domain" description="Fe2OG dioxygenase" evidence="4">
    <location>
        <begin position="255"/>
        <end position="358"/>
    </location>
</feature>
<dbReference type="Pfam" id="PF03171">
    <property type="entry name" value="2OG-FeII_Oxy"/>
    <property type="match status" value="1"/>
</dbReference>
<dbReference type="InterPro" id="IPR027443">
    <property type="entry name" value="IPNS-like_sf"/>
</dbReference>
<dbReference type="GO" id="GO:0044283">
    <property type="term" value="P:small molecule biosynthetic process"/>
    <property type="evidence" value="ECO:0007669"/>
    <property type="project" value="UniProtKB-ARBA"/>
</dbReference>
<keyword evidence="3" id="KW-0479">Metal-binding</keyword>
<accession>A0A0B2WYU6</accession>
<dbReference type="Proteomes" id="UP000030816">
    <property type="component" value="Unassembled WGS sequence"/>
</dbReference>
<evidence type="ECO:0000259" key="4">
    <source>
        <dbReference type="PROSITE" id="PS51471"/>
    </source>
</evidence>
<evidence type="ECO:0000256" key="3">
    <source>
        <dbReference type="RuleBase" id="RU003682"/>
    </source>
</evidence>
<name>A0A0B2WYU6_METAS</name>
<evidence type="ECO:0000256" key="1">
    <source>
        <dbReference type="ARBA" id="ARBA00008056"/>
    </source>
</evidence>
<dbReference type="OrthoDB" id="288590at2759"/>
<evidence type="ECO:0000313" key="6">
    <source>
        <dbReference type="Proteomes" id="UP000030816"/>
    </source>
</evidence>
<proteinExistence type="inferred from homology"/>
<dbReference type="RefSeq" id="XP_040679096.1">
    <property type="nucleotide sequence ID" value="XM_040823217.1"/>
</dbReference>
<dbReference type="SUPFAM" id="SSF51197">
    <property type="entry name" value="Clavaminate synthase-like"/>
    <property type="match status" value="1"/>
</dbReference>
<dbReference type="InterPro" id="IPR050231">
    <property type="entry name" value="Iron_ascorbate_oxido_reductase"/>
</dbReference>
<organism evidence="5 6">
    <name type="scientific">Metarhizium album (strain ARSEF 1941)</name>
    <dbReference type="NCBI Taxonomy" id="1081103"/>
    <lineage>
        <taxon>Eukaryota</taxon>
        <taxon>Fungi</taxon>
        <taxon>Dikarya</taxon>
        <taxon>Ascomycota</taxon>
        <taxon>Pezizomycotina</taxon>
        <taxon>Sordariomycetes</taxon>
        <taxon>Hypocreomycetidae</taxon>
        <taxon>Hypocreales</taxon>
        <taxon>Clavicipitaceae</taxon>
        <taxon>Metarhizium</taxon>
    </lineage>
</organism>
<dbReference type="GeneID" id="63738874"/>
<dbReference type="InterPro" id="IPR044861">
    <property type="entry name" value="IPNS-like_FE2OG_OXY"/>
</dbReference>
<dbReference type="EMBL" id="AZHE01000009">
    <property type="protein sequence ID" value="KHN98030.1"/>
    <property type="molecule type" value="Genomic_DNA"/>
</dbReference>
<dbReference type="PANTHER" id="PTHR47990">
    <property type="entry name" value="2-OXOGLUTARATE (2OG) AND FE(II)-DEPENDENT OXYGENASE SUPERFAMILY PROTEIN-RELATED"/>
    <property type="match status" value="1"/>
</dbReference>